<dbReference type="InterPro" id="IPR001992">
    <property type="entry name" value="T2SS_GspF/T4SS_PilC_CS"/>
</dbReference>
<dbReference type="EMBL" id="CP006954">
    <property type="protein sequence ID" value="AHG81988.1"/>
    <property type="molecule type" value="Genomic_DNA"/>
</dbReference>
<comment type="subcellular location">
    <subcellularLocation>
        <location evidence="1 9">Cell inner membrane</location>
        <topology evidence="1 9">Multi-pass membrane protein</topology>
    </subcellularLocation>
</comment>
<dbReference type="PROSITE" id="PS00874">
    <property type="entry name" value="T2SP_F"/>
    <property type="match status" value="1"/>
</dbReference>
<feature type="transmembrane region" description="Helical" evidence="10">
    <location>
        <begin position="207"/>
        <end position="236"/>
    </location>
</feature>
<comment type="similarity">
    <text evidence="2 9">Belongs to the GSP F family.</text>
</comment>
<evidence type="ECO:0000256" key="2">
    <source>
        <dbReference type="ARBA" id="ARBA00005745"/>
    </source>
</evidence>
<dbReference type="Pfam" id="PF00482">
    <property type="entry name" value="T2SSF"/>
    <property type="match status" value="2"/>
</dbReference>
<name>A0A4V7IAF6_BIBTR</name>
<organism evidence="12 13">
    <name type="scientific">Bibersteinia trehalosi USDA-ARS-USMARC-188</name>
    <dbReference type="NCBI Taxonomy" id="1263829"/>
    <lineage>
        <taxon>Bacteria</taxon>
        <taxon>Pseudomonadati</taxon>
        <taxon>Pseudomonadota</taxon>
        <taxon>Gammaproteobacteria</taxon>
        <taxon>Pasteurellales</taxon>
        <taxon>Pasteurellaceae</taxon>
        <taxon>Bibersteinia</taxon>
    </lineage>
</organism>
<feature type="domain" description="Type II secretion system protein GspF" evidence="11">
    <location>
        <begin position="65"/>
        <end position="188"/>
    </location>
</feature>
<evidence type="ECO:0000259" key="11">
    <source>
        <dbReference type="Pfam" id="PF00482"/>
    </source>
</evidence>
<dbReference type="InterPro" id="IPR042094">
    <property type="entry name" value="T2SS_GspF_sf"/>
</dbReference>
<evidence type="ECO:0000256" key="10">
    <source>
        <dbReference type="SAM" id="Phobius"/>
    </source>
</evidence>
<dbReference type="PRINTS" id="PR00812">
    <property type="entry name" value="BCTERIALGSPF"/>
</dbReference>
<keyword evidence="3 9" id="KW-0813">Transport</keyword>
<evidence type="ECO:0000256" key="5">
    <source>
        <dbReference type="ARBA" id="ARBA00022519"/>
    </source>
</evidence>
<evidence type="ECO:0000313" key="13">
    <source>
        <dbReference type="Proteomes" id="UP000019091"/>
    </source>
</evidence>
<feature type="domain" description="Type II secretion system protein GspF" evidence="11">
    <location>
        <begin position="269"/>
        <end position="391"/>
    </location>
</feature>
<reference evidence="12 13" key="1">
    <citation type="journal article" date="2014" name="Genome Announc.">
        <title>Complete Closed Genome Sequences of Three Bibersteinia trehalosi Nasopharyngeal Isolates from Cattle with Shipping Fever.</title>
        <authorList>
            <person name="Harhay G.P."/>
            <person name="McVey D.S."/>
            <person name="Koren S."/>
            <person name="Phillippy A.M."/>
            <person name="Bono J."/>
            <person name="Harhay D.M."/>
            <person name="Clawson M.L."/>
            <person name="Heaton M.P."/>
            <person name="Chitko-McKown C.G."/>
            <person name="Korlach J."/>
            <person name="Smith T.P."/>
        </authorList>
    </citation>
    <scope>NUCLEOTIDE SEQUENCE [LARGE SCALE GENOMIC DNA]</scope>
    <source>
        <strain evidence="12 13">USDA-ARS-USMARC-188</strain>
    </source>
</reference>
<dbReference type="GO" id="GO:0015628">
    <property type="term" value="P:protein secretion by the type II secretion system"/>
    <property type="evidence" value="ECO:0007669"/>
    <property type="project" value="TreeGrafter"/>
</dbReference>
<dbReference type="InterPro" id="IPR018076">
    <property type="entry name" value="T2SS_GspF_dom"/>
</dbReference>
<keyword evidence="5" id="KW-0997">Cell inner membrane</keyword>
<dbReference type="AlphaFoldDB" id="A0A4V7IAF6"/>
<evidence type="ECO:0000313" key="12">
    <source>
        <dbReference type="EMBL" id="AHG81988.1"/>
    </source>
</evidence>
<sequence>MAMFNIYEFRWQARDRFGQKQSGKQLAESTQQLEQRLQQQGFSHIRIQRNFVLPQQPKSSEITQFLQQFALLTNATIPLKLSLTMLLENCQNSKIYLWLRAVIQQLENGFSLAQSFENMGKFLTQQEIQLIKIGEQSGELNKILSNITQNRQRSEQLNKKLKKILFYPIMILFISISLSVLLLLFIVPKFAELYDAKNRELPLMTKILFYLSDFLQHHFIALLISIISLSLLLYFISKKTQILTRLKAQILSILPLFKQIHLQARLVFFCYNCGLMLQAHLRLDSVLDSFISAKSNDPILSPELSKTLARLKQGYRLSDCLPAHLFPNEVLQMIKVGEQSGKLAEMLLQVSEIYRQKLEYQIDLLSQMLEPLLMLVIGFIVGTILIGLYLPIFDMGAMIE</sequence>
<dbReference type="InterPro" id="IPR003004">
    <property type="entry name" value="GspF/PilC"/>
</dbReference>
<dbReference type="GO" id="GO:0005886">
    <property type="term" value="C:plasma membrane"/>
    <property type="evidence" value="ECO:0007669"/>
    <property type="project" value="UniProtKB-SubCell"/>
</dbReference>
<protein>
    <submittedName>
        <fullName evidence="12">Tfp pilus assembly pathway, component PilC</fullName>
    </submittedName>
</protein>
<gene>
    <name evidence="12" type="ORF">F542_12700</name>
</gene>
<keyword evidence="8 10" id="KW-0472">Membrane</keyword>
<dbReference type="Gene3D" id="1.20.81.30">
    <property type="entry name" value="Type II secretion system (T2SS), domain F"/>
    <property type="match status" value="2"/>
</dbReference>
<dbReference type="PANTHER" id="PTHR30012">
    <property type="entry name" value="GENERAL SECRETION PATHWAY PROTEIN"/>
    <property type="match status" value="1"/>
</dbReference>
<feature type="transmembrane region" description="Helical" evidence="10">
    <location>
        <begin position="164"/>
        <end position="187"/>
    </location>
</feature>
<feature type="transmembrane region" description="Helical" evidence="10">
    <location>
        <begin position="372"/>
        <end position="392"/>
    </location>
</feature>
<dbReference type="PANTHER" id="PTHR30012:SF7">
    <property type="entry name" value="PROTEIN TRANSPORT PROTEIN HOFC HOMOLOG"/>
    <property type="match status" value="1"/>
</dbReference>
<proteinExistence type="inferred from homology"/>
<evidence type="ECO:0000256" key="6">
    <source>
        <dbReference type="ARBA" id="ARBA00022692"/>
    </source>
</evidence>
<accession>A0A4V7IAF6</accession>
<keyword evidence="4" id="KW-1003">Cell membrane</keyword>
<evidence type="ECO:0000256" key="4">
    <source>
        <dbReference type="ARBA" id="ARBA00022475"/>
    </source>
</evidence>
<evidence type="ECO:0000256" key="1">
    <source>
        <dbReference type="ARBA" id="ARBA00004429"/>
    </source>
</evidence>
<dbReference type="KEGG" id="btre:F542_12700"/>
<keyword evidence="7 10" id="KW-1133">Transmembrane helix</keyword>
<evidence type="ECO:0000256" key="3">
    <source>
        <dbReference type="ARBA" id="ARBA00022448"/>
    </source>
</evidence>
<keyword evidence="6 9" id="KW-0812">Transmembrane</keyword>
<dbReference type="Proteomes" id="UP000019091">
    <property type="component" value="Chromosome"/>
</dbReference>
<evidence type="ECO:0000256" key="8">
    <source>
        <dbReference type="ARBA" id="ARBA00023136"/>
    </source>
</evidence>
<evidence type="ECO:0000256" key="7">
    <source>
        <dbReference type="ARBA" id="ARBA00022989"/>
    </source>
</evidence>
<evidence type="ECO:0000256" key="9">
    <source>
        <dbReference type="RuleBase" id="RU003923"/>
    </source>
</evidence>